<evidence type="ECO:0000313" key="1">
    <source>
        <dbReference type="EMBL" id="SEM58541.1"/>
    </source>
</evidence>
<reference evidence="1 2" key="1">
    <citation type="submission" date="2016-10" db="EMBL/GenBank/DDBJ databases">
        <authorList>
            <person name="de Groot N.N."/>
        </authorList>
    </citation>
    <scope>NUCLEOTIDE SEQUENCE [LARGE SCALE GENOMIC DNA]</scope>
    <source>
        <strain evidence="1 2">CGMCC 1.5070</strain>
    </source>
</reference>
<dbReference type="PANTHER" id="PTHR10000">
    <property type="entry name" value="PHOSPHOSERINE PHOSPHATASE"/>
    <property type="match status" value="1"/>
</dbReference>
<dbReference type="Gene3D" id="3.30.1240.10">
    <property type="match status" value="1"/>
</dbReference>
<dbReference type="GO" id="GO:0005829">
    <property type="term" value="C:cytosol"/>
    <property type="evidence" value="ECO:0007669"/>
    <property type="project" value="TreeGrafter"/>
</dbReference>
<dbReference type="Pfam" id="PF08282">
    <property type="entry name" value="Hydrolase_3"/>
    <property type="match status" value="1"/>
</dbReference>
<protein>
    <recommendedName>
        <fullName evidence="3">Cof subfamily of IIB subfamily of haloacid dehalogenase superfamily/HAD-superfamily hydrolase, subfamily IIB</fullName>
    </recommendedName>
</protein>
<dbReference type="AlphaFoldDB" id="A0A1H7ZJW4"/>
<dbReference type="NCBIfam" id="TIGR00099">
    <property type="entry name" value="Cof-subfamily"/>
    <property type="match status" value="1"/>
</dbReference>
<gene>
    <name evidence="1" type="ORF">SAMN05216180_0712</name>
</gene>
<dbReference type="GO" id="GO:0016791">
    <property type="term" value="F:phosphatase activity"/>
    <property type="evidence" value="ECO:0007669"/>
    <property type="project" value="TreeGrafter"/>
</dbReference>
<dbReference type="STRING" id="474960.SAMN05216180_0712"/>
<dbReference type="InterPro" id="IPR000150">
    <property type="entry name" value="Cof"/>
</dbReference>
<name>A0A1H7ZJW4_9FIRM</name>
<dbReference type="Proteomes" id="UP000199158">
    <property type="component" value="Unassembled WGS sequence"/>
</dbReference>
<dbReference type="RefSeq" id="WP_092751700.1">
    <property type="nucleotide sequence ID" value="NZ_FOCG01000001.1"/>
</dbReference>
<organism evidence="1 2">
    <name type="scientific">Hydrogenoanaerobacterium saccharovorans</name>
    <dbReference type="NCBI Taxonomy" id="474960"/>
    <lineage>
        <taxon>Bacteria</taxon>
        <taxon>Bacillati</taxon>
        <taxon>Bacillota</taxon>
        <taxon>Clostridia</taxon>
        <taxon>Eubacteriales</taxon>
        <taxon>Oscillospiraceae</taxon>
        <taxon>Hydrogenoanaerobacterium</taxon>
    </lineage>
</organism>
<evidence type="ECO:0000313" key="2">
    <source>
        <dbReference type="Proteomes" id="UP000199158"/>
    </source>
</evidence>
<dbReference type="InterPro" id="IPR023214">
    <property type="entry name" value="HAD_sf"/>
</dbReference>
<dbReference type="GO" id="GO:0000287">
    <property type="term" value="F:magnesium ion binding"/>
    <property type="evidence" value="ECO:0007669"/>
    <property type="project" value="TreeGrafter"/>
</dbReference>
<dbReference type="Gene3D" id="3.40.50.1000">
    <property type="entry name" value="HAD superfamily/HAD-like"/>
    <property type="match status" value="1"/>
</dbReference>
<sequence length="278" mass="30920">MIEILKPFSHILLVSDVDGTIAPKFDEIPQRNIDAIKRFQKQGGHFTVATGRHLNLVQHLVQLFNINAPLILVNGSCIYDLEKQEFIYNKYLPSTAVSYIKNFMNHPKIANIRIMGEDEKMYSVYARKDVDIKSPDFIKYPITFTSVDELVSIKWRKALLITAESEAPEVRAYADDMKYPDVDFVASSGLYYEMIPKGVSKGNGVKLVAKQLGIDLKNVVAIGDYNNDLDMLRAVGLAIAPQNAVDAVKAVSHLLVCNAADGVLGDVVEYLENNIAGK</sequence>
<proteinExistence type="predicted"/>
<evidence type="ECO:0008006" key="3">
    <source>
        <dbReference type="Google" id="ProtNLM"/>
    </source>
</evidence>
<dbReference type="NCBIfam" id="TIGR01484">
    <property type="entry name" value="HAD-SF-IIB"/>
    <property type="match status" value="1"/>
</dbReference>
<dbReference type="InterPro" id="IPR036412">
    <property type="entry name" value="HAD-like_sf"/>
</dbReference>
<dbReference type="PANTHER" id="PTHR10000:SF8">
    <property type="entry name" value="HAD SUPERFAMILY HYDROLASE-LIKE, TYPE 3"/>
    <property type="match status" value="1"/>
</dbReference>
<dbReference type="EMBL" id="FOCG01000001">
    <property type="protein sequence ID" value="SEM58541.1"/>
    <property type="molecule type" value="Genomic_DNA"/>
</dbReference>
<keyword evidence="2" id="KW-1185">Reference proteome</keyword>
<dbReference type="SUPFAM" id="SSF56784">
    <property type="entry name" value="HAD-like"/>
    <property type="match status" value="1"/>
</dbReference>
<dbReference type="InterPro" id="IPR006379">
    <property type="entry name" value="HAD-SF_hydro_IIB"/>
</dbReference>
<accession>A0A1H7ZJW4</accession>
<dbReference type="OrthoDB" id="9781413at2"/>